<dbReference type="PROSITE" id="PS50137">
    <property type="entry name" value="DS_RBD"/>
    <property type="match status" value="1"/>
</dbReference>
<dbReference type="Pfam" id="PF00035">
    <property type="entry name" value="dsrm"/>
    <property type="match status" value="1"/>
</dbReference>
<name>A0AAP0CYI2_9ASTR</name>
<evidence type="ECO:0000256" key="2">
    <source>
        <dbReference type="ARBA" id="ARBA00022884"/>
    </source>
</evidence>
<organism evidence="5 6">
    <name type="scientific">Deinandra increscens subsp. villosa</name>
    <dbReference type="NCBI Taxonomy" id="3103831"/>
    <lineage>
        <taxon>Eukaryota</taxon>
        <taxon>Viridiplantae</taxon>
        <taxon>Streptophyta</taxon>
        <taxon>Embryophyta</taxon>
        <taxon>Tracheophyta</taxon>
        <taxon>Spermatophyta</taxon>
        <taxon>Magnoliopsida</taxon>
        <taxon>eudicotyledons</taxon>
        <taxon>Gunneridae</taxon>
        <taxon>Pentapetalae</taxon>
        <taxon>asterids</taxon>
        <taxon>campanulids</taxon>
        <taxon>Asterales</taxon>
        <taxon>Asteraceae</taxon>
        <taxon>Asteroideae</taxon>
        <taxon>Heliantheae alliance</taxon>
        <taxon>Madieae</taxon>
        <taxon>Madiinae</taxon>
        <taxon>Deinandra</taxon>
    </lineage>
</organism>
<reference evidence="5 6" key="1">
    <citation type="submission" date="2024-04" db="EMBL/GenBank/DDBJ databases">
        <title>The reference genome of an endangered Asteraceae, Deinandra increscens subsp. villosa, native to the Central Coast of California.</title>
        <authorList>
            <person name="Guilliams M."/>
            <person name="Hasenstab-Lehman K."/>
            <person name="Meyer R."/>
            <person name="Mcevoy S."/>
        </authorList>
    </citation>
    <scope>NUCLEOTIDE SEQUENCE [LARGE SCALE GENOMIC DNA]</scope>
    <source>
        <tissue evidence="5">Leaf</tissue>
    </source>
</reference>
<comment type="caution">
    <text evidence="5">The sequence shown here is derived from an EMBL/GenBank/DDBJ whole genome shotgun (WGS) entry which is preliminary data.</text>
</comment>
<dbReference type="PANTHER" id="PTHR46031">
    <property type="match status" value="1"/>
</dbReference>
<evidence type="ECO:0000256" key="1">
    <source>
        <dbReference type="ARBA" id="ARBA00022737"/>
    </source>
</evidence>
<keyword evidence="6" id="KW-1185">Reference proteome</keyword>
<dbReference type="Proteomes" id="UP001408789">
    <property type="component" value="Unassembled WGS sequence"/>
</dbReference>
<dbReference type="SUPFAM" id="SSF54768">
    <property type="entry name" value="dsRNA-binding domain-like"/>
    <property type="match status" value="1"/>
</dbReference>
<evidence type="ECO:0000313" key="6">
    <source>
        <dbReference type="Proteomes" id="UP001408789"/>
    </source>
</evidence>
<keyword evidence="2 3" id="KW-0694">RNA-binding</keyword>
<keyword evidence="1" id="KW-0677">Repeat</keyword>
<evidence type="ECO:0000259" key="4">
    <source>
        <dbReference type="PROSITE" id="PS50137"/>
    </source>
</evidence>
<evidence type="ECO:0000313" key="5">
    <source>
        <dbReference type="EMBL" id="KAK9061599.1"/>
    </source>
</evidence>
<dbReference type="InterPro" id="IPR014720">
    <property type="entry name" value="dsRBD_dom"/>
</dbReference>
<gene>
    <name evidence="5" type="ORF">SSX86_018781</name>
</gene>
<dbReference type="PANTHER" id="PTHR46031:SF33">
    <property type="entry name" value="DOUBLE-STRANDED RNA-BINDING DOMAIN-CONTAINING PROTEIN"/>
    <property type="match status" value="1"/>
</dbReference>
<dbReference type="Gene3D" id="3.30.160.20">
    <property type="match status" value="1"/>
</dbReference>
<accession>A0AAP0CYI2</accession>
<dbReference type="AlphaFoldDB" id="A0AAP0CYI2"/>
<dbReference type="EMBL" id="JBCNJP010000019">
    <property type="protein sequence ID" value="KAK9061599.1"/>
    <property type="molecule type" value="Genomic_DNA"/>
</dbReference>
<dbReference type="GO" id="GO:0003723">
    <property type="term" value="F:RNA binding"/>
    <property type="evidence" value="ECO:0007669"/>
    <property type="project" value="UniProtKB-UniRule"/>
</dbReference>
<sequence length="95" mass="10784">MSSYTCIREGPDRAQRFRAKVSFNGETYESPNYCTTSRQEEHSAAEVALNELACEGPNSLVSRILRSIESAYGALISTDLVSFYPLFKRFEYISR</sequence>
<proteinExistence type="predicted"/>
<feature type="domain" description="DRBM" evidence="4">
    <location>
        <begin position="1"/>
        <end position="54"/>
    </location>
</feature>
<protein>
    <recommendedName>
        <fullName evidence="4">DRBM domain-containing protein</fullName>
    </recommendedName>
</protein>
<evidence type="ECO:0000256" key="3">
    <source>
        <dbReference type="PROSITE-ProRule" id="PRU00266"/>
    </source>
</evidence>